<keyword evidence="3" id="KW-1185">Reference proteome</keyword>
<reference evidence="2 3" key="1">
    <citation type="submission" date="2023-08" db="EMBL/GenBank/DDBJ databases">
        <title>Genome sequence of Thermaerobacter compostii strain Ins1, a spore-forming filamentous bacterium isolated from a deep geothermal reservoir.</title>
        <authorList>
            <person name="Bregnard D."/>
            <person name="Gonzalez D."/>
            <person name="Junier P."/>
        </authorList>
    </citation>
    <scope>NUCLEOTIDE SEQUENCE [LARGE SCALE GENOMIC DNA]</scope>
    <source>
        <strain evidence="2 3">Ins1</strain>
    </source>
</reference>
<dbReference type="PANTHER" id="PTHR42831">
    <property type="entry name" value="FE-S PROTEIN MATURATION AUXILIARY FACTOR YITW"/>
    <property type="match status" value="1"/>
</dbReference>
<proteinExistence type="predicted"/>
<gene>
    <name evidence="2" type="ORF">Q5761_07700</name>
</gene>
<dbReference type="PANTHER" id="PTHR42831:SF1">
    <property type="entry name" value="FE-S PROTEIN MATURATION AUXILIARY FACTOR YITW"/>
    <property type="match status" value="1"/>
</dbReference>
<feature type="domain" description="MIP18 family-like" evidence="1">
    <location>
        <begin position="8"/>
        <end position="81"/>
    </location>
</feature>
<evidence type="ECO:0000313" key="3">
    <source>
        <dbReference type="Proteomes" id="UP001304683"/>
    </source>
</evidence>
<accession>A0ABZ0QMJ2</accession>
<name>A0ABZ0QMJ2_9FIRM</name>
<dbReference type="EMBL" id="CP132508">
    <property type="protein sequence ID" value="WPD18263.1"/>
    <property type="molecule type" value="Genomic_DNA"/>
</dbReference>
<dbReference type="SUPFAM" id="SSF117916">
    <property type="entry name" value="Fe-S cluster assembly (FSCA) domain-like"/>
    <property type="match status" value="1"/>
</dbReference>
<evidence type="ECO:0000259" key="1">
    <source>
        <dbReference type="Pfam" id="PF01883"/>
    </source>
</evidence>
<dbReference type="Pfam" id="PF01883">
    <property type="entry name" value="FeS_assembly_P"/>
    <property type="match status" value="1"/>
</dbReference>
<dbReference type="InterPro" id="IPR034904">
    <property type="entry name" value="FSCA_dom_sf"/>
</dbReference>
<dbReference type="Gene3D" id="3.30.300.130">
    <property type="entry name" value="Fe-S cluster assembly (FSCA)"/>
    <property type="match status" value="1"/>
</dbReference>
<dbReference type="RefSeq" id="WP_135225693.1">
    <property type="nucleotide sequence ID" value="NZ_CP132508.1"/>
</dbReference>
<dbReference type="Proteomes" id="UP001304683">
    <property type="component" value="Chromosome"/>
</dbReference>
<protein>
    <submittedName>
        <fullName evidence="2">Metal-sulfur cluster assembly factor</fullName>
    </submittedName>
</protein>
<dbReference type="InterPro" id="IPR002744">
    <property type="entry name" value="MIP18-like"/>
</dbReference>
<sequence>MAEPVVTEDDIREALMDVIDPELGFNIVDLGLIYGITVDDGKVHIVMTMTTPGCPATNYLQEGTRERALAVPGVKDVEVQVVWSPPWTPDLMSDRAKRFFGLIEG</sequence>
<dbReference type="InterPro" id="IPR052339">
    <property type="entry name" value="Fe-S_Maturation_MIP18"/>
</dbReference>
<evidence type="ECO:0000313" key="2">
    <source>
        <dbReference type="EMBL" id="WPD18263.1"/>
    </source>
</evidence>
<organism evidence="2 3">
    <name type="scientific">Thermaerobacter composti</name>
    <dbReference type="NCBI Taxonomy" id="554949"/>
    <lineage>
        <taxon>Bacteria</taxon>
        <taxon>Bacillati</taxon>
        <taxon>Bacillota</taxon>
        <taxon>Clostridia</taxon>
        <taxon>Eubacteriales</taxon>
        <taxon>Clostridiales Family XVII. Incertae Sedis</taxon>
        <taxon>Thermaerobacter</taxon>
    </lineage>
</organism>